<proteinExistence type="inferred from homology"/>
<evidence type="ECO:0000256" key="3">
    <source>
        <dbReference type="ARBA" id="ARBA00022592"/>
    </source>
</evidence>
<dbReference type="EMBL" id="CP002045">
    <property type="protein sequence ID" value="ADH91976.1"/>
    <property type="molecule type" value="Genomic_DNA"/>
</dbReference>
<dbReference type="RefSeq" id="WP_013169474.1">
    <property type="nucleotide sequence ID" value="NC_014218.1"/>
</dbReference>
<feature type="chain" id="PRO_5038739653" description="Phosphate-binding protein" evidence="6">
    <location>
        <begin position="23"/>
        <end position="363"/>
    </location>
</feature>
<dbReference type="InterPro" id="IPR005673">
    <property type="entry name" value="ABC_phos-bd_PstS"/>
</dbReference>
<evidence type="ECO:0000313" key="8">
    <source>
        <dbReference type="EMBL" id="ADH91976.1"/>
    </source>
</evidence>
<keyword evidence="9" id="KW-1185">Reference proteome</keyword>
<sequence>MRKKRSYASLAAMSALALGLTACSGMPERDGKDSDVSTNKGSINGSGASSQVNAQQAWRDNYSASSGFTINYDPTGSGTGREQFIAGKTAFAGTDSVLTPEEVAAATSRCNGTEPLELPLYISPIALAFNLDGITSLNLTADLIAHIFNGTITTWNDPKIAAINPGVKLPEIPIIPVNRADDSGTTKNFQKYLVEAAGKAWPHKPEETWPISGTQSAEKTSGVVNLVKSTPGAITYADAAQIAGLGSVAVQVNGKFLPYSPGAAAAIVDGSGLDDDATERRITFALKRDGSVADAYPIVMISYLVACTDYSQPGTAEAVKGYLTYVASAEGQEKAAAAKGGNAPISQQLRERVTTAINLISTN</sequence>
<dbReference type="PIRSF" id="PIRSF002756">
    <property type="entry name" value="PstS"/>
    <property type="match status" value="1"/>
</dbReference>
<organism evidence="8 9">
    <name type="scientific">Arcanobacterium haemolyticum (strain ATCC 9345 / DSM 20595 / CCM 5947 / CCUG 17215 / LMG 16163 / NBRC 15585 / NCTC 8452 / 11018)</name>
    <dbReference type="NCBI Taxonomy" id="644284"/>
    <lineage>
        <taxon>Bacteria</taxon>
        <taxon>Bacillati</taxon>
        <taxon>Actinomycetota</taxon>
        <taxon>Actinomycetes</taxon>
        <taxon>Actinomycetales</taxon>
        <taxon>Actinomycetaceae</taxon>
        <taxon>Arcanobacterium</taxon>
    </lineage>
</organism>
<dbReference type="GO" id="GO:0042301">
    <property type="term" value="F:phosphate ion binding"/>
    <property type="evidence" value="ECO:0007669"/>
    <property type="project" value="InterPro"/>
</dbReference>
<dbReference type="InterPro" id="IPR050962">
    <property type="entry name" value="Phosphate-bind_PstS"/>
</dbReference>
<dbReference type="GO" id="GO:0035435">
    <property type="term" value="P:phosphate ion transmembrane transport"/>
    <property type="evidence" value="ECO:0007669"/>
    <property type="project" value="InterPro"/>
</dbReference>
<gene>
    <name evidence="8" type="ordered locus">Arch_0215</name>
</gene>
<feature type="region of interest" description="Disordered" evidence="5">
    <location>
        <begin position="27"/>
        <end position="54"/>
    </location>
</feature>
<keyword evidence="2 4" id="KW-0813">Transport</keyword>
<comment type="similarity">
    <text evidence="1 4">Belongs to the PstS family.</text>
</comment>
<dbReference type="eggNOG" id="COG0226">
    <property type="taxonomic scope" value="Bacteria"/>
</dbReference>
<dbReference type="PROSITE" id="PS51257">
    <property type="entry name" value="PROKAR_LIPOPROTEIN"/>
    <property type="match status" value="1"/>
</dbReference>
<protein>
    <recommendedName>
        <fullName evidence="4">Phosphate-binding protein</fullName>
    </recommendedName>
</protein>
<dbReference type="Pfam" id="PF12849">
    <property type="entry name" value="PBP_like_2"/>
    <property type="match status" value="1"/>
</dbReference>
<dbReference type="CDD" id="cd13565">
    <property type="entry name" value="PBP2_PstS"/>
    <property type="match status" value="1"/>
</dbReference>
<feature type="domain" description="PBP" evidence="7">
    <location>
        <begin position="37"/>
        <end position="330"/>
    </location>
</feature>
<keyword evidence="3 4" id="KW-0592">Phosphate transport</keyword>
<accession>D7BM27</accession>
<feature type="compositionally biased region" description="Polar residues" evidence="5">
    <location>
        <begin position="36"/>
        <end position="54"/>
    </location>
</feature>
<dbReference type="STRING" id="644284.Arch_0215"/>
<evidence type="ECO:0000256" key="6">
    <source>
        <dbReference type="SAM" id="SignalP"/>
    </source>
</evidence>
<keyword evidence="6" id="KW-0732">Signal</keyword>
<feature type="signal peptide" evidence="6">
    <location>
        <begin position="1"/>
        <end position="22"/>
    </location>
</feature>
<dbReference type="OrthoDB" id="9801510at2"/>
<dbReference type="AlphaFoldDB" id="D7BM27"/>
<evidence type="ECO:0000256" key="4">
    <source>
        <dbReference type="PIRNR" id="PIRNR002756"/>
    </source>
</evidence>
<dbReference type="KEGG" id="ahe:Arch_0215"/>
<evidence type="ECO:0000256" key="2">
    <source>
        <dbReference type="ARBA" id="ARBA00022448"/>
    </source>
</evidence>
<dbReference type="Proteomes" id="UP000000376">
    <property type="component" value="Chromosome"/>
</dbReference>
<evidence type="ECO:0000256" key="5">
    <source>
        <dbReference type="SAM" id="MobiDB-lite"/>
    </source>
</evidence>
<dbReference type="InterPro" id="IPR024370">
    <property type="entry name" value="PBP_domain"/>
</dbReference>
<dbReference type="Gene3D" id="3.40.190.10">
    <property type="entry name" value="Periplasmic binding protein-like II"/>
    <property type="match status" value="2"/>
</dbReference>
<evidence type="ECO:0000259" key="7">
    <source>
        <dbReference type="Pfam" id="PF12849"/>
    </source>
</evidence>
<evidence type="ECO:0000313" key="9">
    <source>
        <dbReference type="Proteomes" id="UP000000376"/>
    </source>
</evidence>
<dbReference type="PANTHER" id="PTHR42996:SF1">
    <property type="entry name" value="PHOSPHATE-BINDING PROTEIN PSTS"/>
    <property type="match status" value="1"/>
</dbReference>
<dbReference type="NCBIfam" id="TIGR00975">
    <property type="entry name" value="3a0107s03"/>
    <property type="match status" value="1"/>
</dbReference>
<reference evidence="8 9" key="1">
    <citation type="journal article" date="2010" name="Stand. Genomic Sci.">
        <title>Complete genome sequence of Arcanobacterium haemolyticum type strain (11018).</title>
        <authorList>
            <person name="Yasawong M."/>
            <person name="Teshima H."/>
            <person name="Lapidus A."/>
            <person name="Nolan M."/>
            <person name="Lucas S."/>
            <person name="Glavina Del Rio T."/>
            <person name="Tice H."/>
            <person name="Cheng J."/>
            <person name="Bruce D."/>
            <person name="Detter C."/>
            <person name="Tapia R."/>
            <person name="Han C."/>
            <person name="Goodwin L."/>
            <person name="Pitluck S."/>
            <person name="Liolios K."/>
            <person name="Ivanova N."/>
            <person name="Mavromatis K."/>
            <person name="Mikhailova N."/>
            <person name="Pati A."/>
            <person name="Chen A."/>
            <person name="Palaniappan K."/>
            <person name="Land M."/>
            <person name="Hauser L."/>
            <person name="Chang Y."/>
            <person name="Jeffries C."/>
            <person name="Rohde M."/>
            <person name="Sikorski J."/>
            <person name="Pukall R."/>
            <person name="Goker M."/>
            <person name="Woyke T."/>
            <person name="Bristow J."/>
            <person name="Eisen J."/>
            <person name="Markowitz V."/>
            <person name="Hugenholtz P."/>
            <person name="Kyrpides N."/>
            <person name="Klenk H."/>
        </authorList>
    </citation>
    <scope>NUCLEOTIDE SEQUENCE [LARGE SCALE GENOMIC DNA]</scope>
    <source>
        <strain evidence="9">ATCC 9345 / DSM 20595 / CCUG 17215 / LMG 16163 / NBRC 15585 / NCTC 8452 / 11018</strain>
    </source>
</reference>
<dbReference type="SUPFAM" id="SSF53850">
    <property type="entry name" value="Periplasmic binding protein-like II"/>
    <property type="match status" value="1"/>
</dbReference>
<dbReference type="PANTHER" id="PTHR42996">
    <property type="entry name" value="PHOSPHATE-BINDING PROTEIN PSTS"/>
    <property type="match status" value="1"/>
</dbReference>
<evidence type="ECO:0000256" key="1">
    <source>
        <dbReference type="ARBA" id="ARBA00008725"/>
    </source>
</evidence>
<dbReference type="GO" id="GO:0043190">
    <property type="term" value="C:ATP-binding cassette (ABC) transporter complex"/>
    <property type="evidence" value="ECO:0007669"/>
    <property type="project" value="InterPro"/>
</dbReference>
<dbReference type="HOGENOM" id="CLU_034528_0_0_11"/>
<name>D7BM27_ARCHD</name>